<dbReference type="SUPFAM" id="SSF111384">
    <property type="entry name" value="OmpH-like"/>
    <property type="match status" value="1"/>
</dbReference>
<dbReference type="Proteomes" id="UP001204015">
    <property type="component" value="Unassembled WGS sequence"/>
</dbReference>
<dbReference type="PANTHER" id="PTHR35089">
    <property type="entry name" value="CHAPERONE PROTEIN SKP"/>
    <property type="match status" value="1"/>
</dbReference>
<evidence type="ECO:0000256" key="2">
    <source>
        <dbReference type="ARBA" id="ARBA00022729"/>
    </source>
</evidence>
<evidence type="ECO:0000313" key="6">
    <source>
        <dbReference type="Proteomes" id="UP001204015"/>
    </source>
</evidence>
<proteinExistence type="inferred from homology"/>
<feature type="chain" id="PRO_5047332448" evidence="4">
    <location>
        <begin position="19"/>
        <end position="165"/>
    </location>
</feature>
<feature type="coiled-coil region" evidence="3">
    <location>
        <begin position="40"/>
        <end position="100"/>
    </location>
</feature>
<evidence type="ECO:0000256" key="3">
    <source>
        <dbReference type="SAM" id="Coils"/>
    </source>
</evidence>
<name>A0ABT1BW37_9BACT</name>
<dbReference type="InterPro" id="IPR005632">
    <property type="entry name" value="Chaperone_Skp"/>
</dbReference>
<comment type="similarity">
    <text evidence="1">Belongs to the Skp family.</text>
</comment>
<reference evidence="5 6" key="1">
    <citation type="submission" date="2022-06" db="EMBL/GenBank/DDBJ databases">
        <title>A taxonomic note on the genus Prevotella: Description of four novel genera and emended description of the genera Hallella and Xylanibacter.</title>
        <authorList>
            <person name="Hitch T.C.A."/>
        </authorList>
    </citation>
    <scope>NUCLEOTIDE SEQUENCE [LARGE SCALE GENOMIC DNA]</scope>
    <source>
        <strain evidence="5 6">DSM 100619</strain>
    </source>
</reference>
<dbReference type="EMBL" id="JAMXLY010000015">
    <property type="protein sequence ID" value="MCO6025298.1"/>
    <property type="molecule type" value="Genomic_DNA"/>
</dbReference>
<protein>
    <submittedName>
        <fullName evidence="5">OmpH family outer membrane protein</fullName>
    </submittedName>
</protein>
<evidence type="ECO:0000313" key="5">
    <source>
        <dbReference type="EMBL" id="MCO6025298.1"/>
    </source>
</evidence>
<dbReference type="Gene3D" id="3.30.910.20">
    <property type="entry name" value="Skp domain"/>
    <property type="match status" value="1"/>
</dbReference>
<evidence type="ECO:0000256" key="1">
    <source>
        <dbReference type="ARBA" id="ARBA00009091"/>
    </source>
</evidence>
<organism evidence="5 6">
    <name type="scientific">Segatella cerevisiae</name>
    <dbReference type="NCBI Taxonomy" id="2053716"/>
    <lineage>
        <taxon>Bacteria</taxon>
        <taxon>Pseudomonadati</taxon>
        <taxon>Bacteroidota</taxon>
        <taxon>Bacteroidia</taxon>
        <taxon>Bacteroidales</taxon>
        <taxon>Prevotellaceae</taxon>
        <taxon>Segatella</taxon>
    </lineage>
</organism>
<sequence length="165" mass="18604">MKKLLFMLMLMMPMSIFAQKFGVVDLDAIAQSLPEYTAAQTELKNLNDQDQKDLQSMQAEVQRKYDEYQKSASTMNATAKQAKEKELQDLGDKYQQAAQQKSQDFQKAQQEKLAPVQAKVSQVIEKVGKEGGYTSIFMKGSMPYISATLVKDVTAECKAEILKMK</sequence>
<dbReference type="InterPro" id="IPR024930">
    <property type="entry name" value="Skp_dom_sf"/>
</dbReference>
<dbReference type="SMART" id="SM00935">
    <property type="entry name" value="OmpH"/>
    <property type="match status" value="1"/>
</dbReference>
<dbReference type="Pfam" id="PF03938">
    <property type="entry name" value="OmpH"/>
    <property type="match status" value="1"/>
</dbReference>
<keyword evidence="2 4" id="KW-0732">Signal</keyword>
<accession>A0ABT1BW37</accession>
<dbReference type="RefSeq" id="WP_252760657.1">
    <property type="nucleotide sequence ID" value="NZ_JAMXLY010000015.1"/>
</dbReference>
<dbReference type="PANTHER" id="PTHR35089:SF1">
    <property type="entry name" value="CHAPERONE PROTEIN SKP"/>
    <property type="match status" value="1"/>
</dbReference>
<keyword evidence="3" id="KW-0175">Coiled coil</keyword>
<evidence type="ECO:0000256" key="4">
    <source>
        <dbReference type="SAM" id="SignalP"/>
    </source>
</evidence>
<gene>
    <name evidence="5" type="ORF">NG821_05495</name>
</gene>
<feature type="signal peptide" evidence="4">
    <location>
        <begin position="1"/>
        <end position="18"/>
    </location>
</feature>
<comment type="caution">
    <text evidence="5">The sequence shown here is derived from an EMBL/GenBank/DDBJ whole genome shotgun (WGS) entry which is preliminary data.</text>
</comment>
<keyword evidence="6" id="KW-1185">Reference proteome</keyword>